<organism evidence="1 2">
    <name type="scientific">Pseudoalteromonas rubra</name>
    <dbReference type="NCBI Taxonomy" id="43658"/>
    <lineage>
        <taxon>Bacteria</taxon>
        <taxon>Pseudomonadati</taxon>
        <taxon>Pseudomonadota</taxon>
        <taxon>Gammaproteobacteria</taxon>
        <taxon>Alteromonadales</taxon>
        <taxon>Pseudoalteromonadaceae</taxon>
        <taxon>Pseudoalteromonas</taxon>
    </lineage>
</organism>
<evidence type="ECO:0000313" key="2">
    <source>
        <dbReference type="Proteomes" id="UP000310249"/>
    </source>
</evidence>
<dbReference type="EMBL" id="PNCI01000117">
    <property type="protein sequence ID" value="TMP22792.1"/>
    <property type="molecule type" value="Genomic_DNA"/>
</dbReference>
<dbReference type="AlphaFoldDB" id="A0A5S3WFG3"/>
<gene>
    <name evidence="1" type="ORF">CWB99_23830</name>
</gene>
<protein>
    <submittedName>
        <fullName evidence="1">IS5/IS1182 family transposase</fullName>
    </submittedName>
</protein>
<reference evidence="2" key="2">
    <citation type="submission" date="2019-06" db="EMBL/GenBank/DDBJ databases">
        <title>Co-occurence of chitin degradation, pigmentation and bioactivity in marine Pseudoalteromonas.</title>
        <authorList>
            <person name="Sonnenschein E.C."/>
            <person name="Bech P.K."/>
        </authorList>
    </citation>
    <scope>NUCLEOTIDE SEQUENCE [LARGE SCALE GENOMIC DNA]</scope>
    <source>
        <strain evidence="2">S2676</strain>
    </source>
</reference>
<comment type="caution">
    <text evidence="1">The sequence shown here is derived from an EMBL/GenBank/DDBJ whole genome shotgun (WGS) entry which is preliminary data.</text>
</comment>
<name>A0A5S3WFG3_9GAMM</name>
<feature type="non-terminal residue" evidence="1">
    <location>
        <position position="51"/>
    </location>
</feature>
<accession>A0A5S3WFG3</accession>
<evidence type="ECO:0000313" key="1">
    <source>
        <dbReference type="EMBL" id="TMP22792.1"/>
    </source>
</evidence>
<dbReference type="Proteomes" id="UP000310249">
    <property type="component" value="Unassembled WGS sequence"/>
</dbReference>
<reference evidence="1 2" key="1">
    <citation type="submission" date="2018-01" db="EMBL/GenBank/DDBJ databases">
        <authorList>
            <person name="Paulsen S."/>
            <person name="Gram L.K."/>
        </authorList>
    </citation>
    <scope>NUCLEOTIDE SEQUENCE [LARGE SCALE GENOMIC DNA]</scope>
    <source>
        <strain evidence="1 2">S2676</strain>
    </source>
</reference>
<proteinExistence type="predicted"/>
<sequence>MKEKRITNWRDYNKALIARGNIQLWFSEDAITQWNNTQHHGGKGRANHFSE</sequence>